<dbReference type="InterPro" id="IPR038765">
    <property type="entry name" value="Papain-like_cys_pep_sf"/>
</dbReference>
<dbReference type="InterPro" id="IPR042278">
    <property type="entry name" value="Mfa-like_1_N"/>
</dbReference>
<evidence type="ECO:0000313" key="4">
    <source>
        <dbReference type="Proteomes" id="UP000284604"/>
    </source>
</evidence>
<dbReference type="Gene3D" id="2.60.40.2620">
    <property type="entry name" value="Fimbrillin-like"/>
    <property type="match status" value="1"/>
</dbReference>
<evidence type="ECO:0000259" key="1">
    <source>
        <dbReference type="Pfam" id="PF09028"/>
    </source>
</evidence>
<evidence type="ECO:0000313" key="5">
    <source>
        <dbReference type="Proteomes" id="UP000285305"/>
    </source>
</evidence>
<dbReference type="EMBL" id="QRPN01000021">
    <property type="protein sequence ID" value="RHM16039.1"/>
    <property type="molecule type" value="Genomic_DNA"/>
</dbReference>
<dbReference type="CDD" id="cd13120">
    <property type="entry name" value="BF2867_like_N"/>
    <property type="match status" value="1"/>
</dbReference>
<dbReference type="EMBL" id="QSHQ01000026">
    <property type="protein sequence ID" value="RHC28086.1"/>
    <property type="molecule type" value="Genomic_DNA"/>
</dbReference>
<dbReference type="Gene3D" id="3.90.70.10">
    <property type="entry name" value="Cysteine proteinases"/>
    <property type="match status" value="1"/>
</dbReference>
<dbReference type="Proteomes" id="UP000285305">
    <property type="component" value="Unassembled WGS sequence"/>
</dbReference>
<accession>A0A413ZPD7</accession>
<sequence>MQIKPYSPIGLLILLETMLLYACTADEWISHPENDMVQLSAAITPLSGSTRAHVGDKGNESFQVDDKITLFVTPQGEFSSGTLGRTMRLTTEGWSPKLAWQEIAGEQVTFTAFYPEMSDCNSEIFTHTVASDQRLTELFAKSDLLAASIEVGRGNAVSLNFRHWMSLIELHLTSNTFTPEQLSEAVIHIQACPSVQIQTIPVPEVMQPVETQVEDIIFHQGEPNVYHVILPPQLIQETWRRKWIEIELEGNTYVYGAPPELNGGEAFTMLHPGHQLTLNLNLDREQITEDWANKTIWVHGLKDIPPVDTWDYATDDGLGNGFVGLKWNGQYGWYDCNKKNPMEGTGLDSNMCWAAACSNMIYWWLEQNEEYVRRYGYSGPSQYGNSVNSDVFELYRTHFIDTGNDVGGALSWFFTGRPLEGGKQSPAYFKDLFKENEFVSTVIPIYSNRSLSDELKRIFNSPKAIECTISTSRLIHAINIWGAEFDAKGEVCALYITDNNDTDLYWQPEGFPFLGRKKTQAGLLYKPVKCISNKYYMEGSAAGNFSFYINELNTLDLMHDKWKTFFRK</sequence>
<dbReference type="InterPro" id="IPR025049">
    <property type="entry name" value="Mfa-like_1"/>
</dbReference>
<proteinExistence type="predicted"/>
<dbReference type="InterPro" id="IPR015117">
    <property type="entry name" value="IdeS"/>
</dbReference>
<dbReference type="Pfam" id="PF09028">
    <property type="entry name" value="Mac-1"/>
    <property type="match status" value="2"/>
</dbReference>
<dbReference type="Pfam" id="PF13149">
    <property type="entry name" value="Mfa_like_1"/>
    <property type="match status" value="1"/>
</dbReference>
<evidence type="ECO:0000313" key="3">
    <source>
        <dbReference type="EMBL" id="RHM16039.1"/>
    </source>
</evidence>
<dbReference type="RefSeq" id="WP_117666737.1">
    <property type="nucleotide sequence ID" value="NZ_CAXTGL010000031.1"/>
</dbReference>
<protein>
    <recommendedName>
        <fullName evidence="1">Ig protease IdeS domain-containing protein</fullName>
    </recommendedName>
</protein>
<dbReference type="SUPFAM" id="SSF54001">
    <property type="entry name" value="Cysteine proteinases"/>
    <property type="match status" value="1"/>
</dbReference>
<feature type="domain" description="Ig protease IdeS" evidence="1">
    <location>
        <begin position="427"/>
        <end position="503"/>
    </location>
</feature>
<dbReference type="Proteomes" id="UP000284604">
    <property type="component" value="Unassembled WGS sequence"/>
</dbReference>
<reference evidence="4 5" key="1">
    <citation type="submission" date="2018-08" db="EMBL/GenBank/DDBJ databases">
        <title>A genome reference for cultivated species of the human gut microbiota.</title>
        <authorList>
            <person name="Zou Y."/>
            <person name="Xue W."/>
            <person name="Luo G."/>
        </authorList>
    </citation>
    <scope>NUCLEOTIDE SEQUENCE [LARGE SCALE GENOMIC DNA]</scope>
    <source>
        <strain evidence="3 4">AF35-20</strain>
        <strain evidence="2 5">AM36-9BH</strain>
    </source>
</reference>
<dbReference type="AlphaFoldDB" id="A0A413ZPD7"/>
<evidence type="ECO:0000313" key="2">
    <source>
        <dbReference type="EMBL" id="RHC28086.1"/>
    </source>
</evidence>
<organism evidence="2 5">
    <name type="scientific">Bacteroides stercoris</name>
    <dbReference type="NCBI Taxonomy" id="46506"/>
    <lineage>
        <taxon>Bacteria</taxon>
        <taxon>Pseudomonadati</taxon>
        <taxon>Bacteroidota</taxon>
        <taxon>Bacteroidia</taxon>
        <taxon>Bacteroidales</taxon>
        <taxon>Bacteroidaceae</taxon>
        <taxon>Bacteroides</taxon>
    </lineage>
</organism>
<comment type="caution">
    <text evidence="2">The sequence shown here is derived from an EMBL/GenBank/DDBJ whole genome shotgun (WGS) entry which is preliminary data.</text>
</comment>
<name>A0A413ZPD7_BACSE</name>
<dbReference type="GO" id="GO:0008233">
    <property type="term" value="F:peptidase activity"/>
    <property type="evidence" value="ECO:0007669"/>
    <property type="project" value="InterPro"/>
</dbReference>
<gene>
    <name evidence="2" type="ORF">DW853_12465</name>
    <name evidence="3" type="ORF">DWZ78_14645</name>
</gene>
<feature type="domain" description="Ig protease IdeS" evidence="1">
    <location>
        <begin position="294"/>
        <end position="375"/>
    </location>
</feature>